<evidence type="ECO:0000256" key="6">
    <source>
        <dbReference type="ARBA" id="ARBA00023315"/>
    </source>
</evidence>
<accession>A0ABT0PAD8</accession>
<keyword evidence="4" id="KW-0677">Repeat</keyword>
<dbReference type="InterPro" id="IPR023213">
    <property type="entry name" value="CAT-like_dom_sf"/>
</dbReference>
<comment type="similarity">
    <text evidence="1 9">Belongs to the 2-oxoacid dehydrogenase family.</text>
</comment>
<dbReference type="InterPro" id="IPR036625">
    <property type="entry name" value="E3-bd_dom_sf"/>
</dbReference>
<reference evidence="12 13" key="1">
    <citation type="submission" date="2022-05" db="EMBL/GenBank/DDBJ databases">
        <authorList>
            <person name="Park J.-S."/>
        </authorList>
    </citation>
    <scope>NUCLEOTIDE SEQUENCE [LARGE SCALE GENOMIC DNA]</scope>
    <source>
        <strain evidence="12 13">2012CJ34-2</strain>
    </source>
</reference>
<dbReference type="GO" id="GO:0004742">
    <property type="term" value="F:dihydrolipoyllysine-residue acetyltransferase activity"/>
    <property type="evidence" value="ECO:0007669"/>
    <property type="project" value="UniProtKB-EC"/>
</dbReference>
<dbReference type="SUPFAM" id="SSF47005">
    <property type="entry name" value="Peripheral subunit-binding domain of 2-oxo acid dehydrogenase complex"/>
    <property type="match status" value="1"/>
</dbReference>
<organism evidence="12 13">
    <name type="scientific">Parendozoicomonas callyspongiae</name>
    <dbReference type="NCBI Taxonomy" id="2942213"/>
    <lineage>
        <taxon>Bacteria</taxon>
        <taxon>Pseudomonadati</taxon>
        <taxon>Pseudomonadota</taxon>
        <taxon>Gammaproteobacteria</taxon>
        <taxon>Oceanospirillales</taxon>
        <taxon>Endozoicomonadaceae</taxon>
        <taxon>Parendozoicomonas</taxon>
    </lineage>
</organism>
<dbReference type="PANTHER" id="PTHR43178">
    <property type="entry name" value="DIHYDROLIPOAMIDE ACETYLTRANSFERASE COMPONENT OF PYRUVATE DEHYDROGENASE COMPLEX"/>
    <property type="match status" value="1"/>
</dbReference>
<keyword evidence="3 9" id="KW-0808">Transferase</keyword>
<dbReference type="Proteomes" id="UP001203338">
    <property type="component" value="Unassembled WGS sequence"/>
</dbReference>
<protein>
    <recommendedName>
        <fullName evidence="9">Acetyltransferase component of pyruvate dehydrogenase complex</fullName>
        <ecNumber evidence="9">2.3.1.12</ecNumber>
    </recommendedName>
</protein>
<evidence type="ECO:0000256" key="4">
    <source>
        <dbReference type="ARBA" id="ARBA00022737"/>
    </source>
</evidence>
<evidence type="ECO:0000313" key="12">
    <source>
        <dbReference type="EMBL" id="MCL6268353.1"/>
    </source>
</evidence>
<name>A0ABT0PAD8_9GAMM</name>
<dbReference type="PANTHER" id="PTHR43178:SF2">
    <property type="entry name" value="DIHYDROLIPOYLLYSINE-RESIDUE ACETYLTRANSFERASE COMPONENT OF PYRUVATE DEHYDROGENASE COMPLEX"/>
    <property type="match status" value="1"/>
</dbReference>
<dbReference type="PROSITE" id="PS00189">
    <property type="entry name" value="LIPOYL"/>
    <property type="match status" value="2"/>
</dbReference>
<dbReference type="EMBL" id="JAMFLX010000001">
    <property type="protein sequence ID" value="MCL6268353.1"/>
    <property type="molecule type" value="Genomic_DNA"/>
</dbReference>
<feature type="domain" description="Lipoyl-binding" evidence="10">
    <location>
        <begin position="113"/>
        <end position="186"/>
    </location>
</feature>
<proteinExistence type="inferred from homology"/>
<dbReference type="InterPro" id="IPR000089">
    <property type="entry name" value="Biotin_lipoyl"/>
</dbReference>
<dbReference type="InterPro" id="IPR001078">
    <property type="entry name" value="2-oxoacid_DH_actylTfrase"/>
</dbReference>
<feature type="domain" description="Lipoyl-binding" evidence="10">
    <location>
        <begin position="3"/>
        <end position="76"/>
    </location>
</feature>
<evidence type="ECO:0000256" key="8">
    <source>
        <dbReference type="ARBA" id="ARBA00048370"/>
    </source>
</evidence>
<gene>
    <name evidence="12" type="primary">aceF</name>
    <name evidence="12" type="ORF">M3P05_00120</name>
</gene>
<dbReference type="Pfam" id="PF00198">
    <property type="entry name" value="2-oxoacid_dh"/>
    <property type="match status" value="1"/>
</dbReference>
<dbReference type="InterPro" id="IPR011053">
    <property type="entry name" value="Single_hybrid_motif"/>
</dbReference>
<evidence type="ECO:0000256" key="9">
    <source>
        <dbReference type="RuleBase" id="RU361137"/>
    </source>
</evidence>
<dbReference type="EC" id="2.3.1.12" evidence="9"/>
<dbReference type="SUPFAM" id="SSF51230">
    <property type="entry name" value="Single hybrid motif"/>
    <property type="match status" value="2"/>
</dbReference>
<comment type="caution">
    <text evidence="12">The sequence shown here is derived from an EMBL/GenBank/DDBJ whole genome shotgun (WGS) entry which is preliminary data.</text>
</comment>
<keyword evidence="6 9" id="KW-0012">Acyltransferase</keyword>
<evidence type="ECO:0000256" key="5">
    <source>
        <dbReference type="ARBA" id="ARBA00022823"/>
    </source>
</evidence>
<dbReference type="InterPro" id="IPR006256">
    <property type="entry name" value="AcTrfase_Pyrv_DH_cplx"/>
</dbReference>
<evidence type="ECO:0000259" key="10">
    <source>
        <dbReference type="PROSITE" id="PS50968"/>
    </source>
</evidence>
<comment type="function">
    <text evidence="7">The pyruvate dehydrogenase complex catalyzes the overall conversion of pyruvate to acetyl-CoA and CO(2). It contains multiple copies of three enzymatic components: pyruvate dehydrogenase (E1), dihydrolipoamide acetyltransferase (E2) and lipoamide dehydrogenase (E3).</text>
</comment>
<evidence type="ECO:0000259" key="11">
    <source>
        <dbReference type="PROSITE" id="PS51826"/>
    </source>
</evidence>
<dbReference type="Pfam" id="PF00364">
    <property type="entry name" value="Biotin_lipoyl"/>
    <property type="match status" value="2"/>
</dbReference>
<dbReference type="CDD" id="cd06849">
    <property type="entry name" value="lipoyl_domain"/>
    <property type="match status" value="2"/>
</dbReference>
<dbReference type="Pfam" id="PF02817">
    <property type="entry name" value="E3_binding"/>
    <property type="match status" value="1"/>
</dbReference>
<sequence length="542" mass="57669">MAEALIKVPDIGGEGAEVIEINVAPGDTVDTEDTVITLESDKATMEIPATRAGTVAAILVNIGDTVKDGDDMLRMDIAAEGAASEEPTSEPAPAETVVEETAPVAAAPAQSAEIEVYVPDIGAENVEVIEISVSVGDTVEVDDTLLALESDKATMDIPAASAGKITGIKVSIGDKVNQGDLIFTMEVAGAEAPAAPAVEEVVEAEEEPSRDIPPPAALVDRTGHAHKAVSVEDMKPALPGLVHAGPAVRKISREFGVDLTLVKGTGPKGRILKEDVQTFVKERLTRPVAAKGSVTAANGIPEIPEIDFGQWGDVVVEELNRLRQVAAKNFQRSWLNIPHVTQHDDADITELEAFRKAQKAVAEARGTRLTPLPFLLKAAAYALREMPQFCASLSPDGKSRILKNYVHIGIAVDTPDGLMVPVIKDVDRKGLWELAVECAEMAEKARTKKLKPEEMKGGCFTISSLGSIGGTYFTPIVNSPEVAILGVSKADMKPRWNGNEFEPRLMLPLSLSYDHRAINGAEAAKFTVLLSTLLGDIRKLLL</sequence>
<comment type="subunit">
    <text evidence="2 9">Forms a 24-polypeptide structural core with octahedral symmetry.</text>
</comment>
<evidence type="ECO:0000256" key="7">
    <source>
        <dbReference type="ARBA" id="ARBA00025211"/>
    </source>
</evidence>
<dbReference type="InterPro" id="IPR050743">
    <property type="entry name" value="2-oxoacid_DH_E2_comp"/>
</dbReference>
<dbReference type="Gene3D" id="4.10.320.10">
    <property type="entry name" value="E3-binding domain"/>
    <property type="match status" value="1"/>
</dbReference>
<dbReference type="SUPFAM" id="SSF52777">
    <property type="entry name" value="CoA-dependent acyltransferases"/>
    <property type="match status" value="1"/>
</dbReference>
<keyword evidence="5 9" id="KW-0450">Lipoyl</keyword>
<dbReference type="Gene3D" id="2.40.50.100">
    <property type="match status" value="2"/>
</dbReference>
<dbReference type="PROSITE" id="PS51826">
    <property type="entry name" value="PSBD"/>
    <property type="match status" value="1"/>
</dbReference>
<feature type="domain" description="Peripheral subunit-binding (PSBD)" evidence="11">
    <location>
        <begin position="243"/>
        <end position="280"/>
    </location>
</feature>
<comment type="cofactor">
    <cofactor evidence="9">
        <name>(R)-lipoate</name>
        <dbReference type="ChEBI" id="CHEBI:83088"/>
    </cofactor>
    <text evidence="9">Binds 2 lipoyl cofactors covalently.</text>
</comment>
<evidence type="ECO:0000313" key="13">
    <source>
        <dbReference type="Proteomes" id="UP001203338"/>
    </source>
</evidence>
<keyword evidence="13" id="KW-1185">Reference proteome</keyword>
<dbReference type="InterPro" id="IPR003016">
    <property type="entry name" value="2-oxoA_DH_lipoyl-BS"/>
</dbReference>
<dbReference type="Gene3D" id="3.30.559.10">
    <property type="entry name" value="Chloramphenicol acetyltransferase-like domain"/>
    <property type="match status" value="1"/>
</dbReference>
<evidence type="ECO:0000256" key="1">
    <source>
        <dbReference type="ARBA" id="ARBA00007317"/>
    </source>
</evidence>
<evidence type="ECO:0000256" key="2">
    <source>
        <dbReference type="ARBA" id="ARBA00011484"/>
    </source>
</evidence>
<dbReference type="RefSeq" id="WP_249697188.1">
    <property type="nucleotide sequence ID" value="NZ_JAMFLX010000001.1"/>
</dbReference>
<evidence type="ECO:0000256" key="3">
    <source>
        <dbReference type="ARBA" id="ARBA00022679"/>
    </source>
</evidence>
<dbReference type="PROSITE" id="PS50968">
    <property type="entry name" value="BIOTINYL_LIPOYL"/>
    <property type="match status" value="2"/>
</dbReference>
<dbReference type="NCBIfam" id="TIGR01348">
    <property type="entry name" value="PDHac_trf_long"/>
    <property type="match status" value="1"/>
</dbReference>
<dbReference type="InterPro" id="IPR004167">
    <property type="entry name" value="PSBD"/>
</dbReference>
<comment type="catalytic activity">
    <reaction evidence="8 9">
        <text>N(6)-[(R)-dihydrolipoyl]-L-lysyl-[protein] + acetyl-CoA = N(6)-[(R)-S(8)-acetyldihydrolipoyl]-L-lysyl-[protein] + CoA</text>
        <dbReference type="Rhea" id="RHEA:17017"/>
        <dbReference type="Rhea" id="RHEA-COMP:10475"/>
        <dbReference type="Rhea" id="RHEA-COMP:10478"/>
        <dbReference type="ChEBI" id="CHEBI:57287"/>
        <dbReference type="ChEBI" id="CHEBI:57288"/>
        <dbReference type="ChEBI" id="CHEBI:83100"/>
        <dbReference type="ChEBI" id="CHEBI:83111"/>
        <dbReference type="EC" id="2.3.1.12"/>
    </reaction>
</comment>